<evidence type="ECO:0000313" key="2">
    <source>
        <dbReference type="Proteomes" id="UP001234297"/>
    </source>
</evidence>
<sequence>MLARVISPGSLCESGAVMKISVRDIYITKIDALVFHETVDMNLYQNEEHLINLKKENTQTLQSRNQT</sequence>
<reference evidence="1 2" key="1">
    <citation type="journal article" date="2022" name="Hortic Res">
        <title>A haplotype resolved chromosomal level avocado genome allows analysis of novel avocado genes.</title>
        <authorList>
            <person name="Nath O."/>
            <person name="Fletcher S.J."/>
            <person name="Hayward A."/>
            <person name="Shaw L.M."/>
            <person name="Masouleh A.K."/>
            <person name="Furtado A."/>
            <person name="Henry R.J."/>
            <person name="Mitter N."/>
        </authorList>
    </citation>
    <scope>NUCLEOTIDE SEQUENCE [LARGE SCALE GENOMIC DNA]</scope>
    <source>
        <strain evidence="2">cv. Hass</strain>
    </source>
</reference>
<name>A0ACC2MW83_PERAE</name>
<dbReference type="Proteomes" id="UP001234297">
    <property type="component" value="Chromosome 1"/>
</dbReference>
<gene>
    <name evidence="1" type="ORF">MRB53_003059</name>
</gene>
<protein>
    <submittedName>
        <fullName evidence="1">Uncharacterized protein</fullName>
    </submittedName>
</protein>
<dbReference type="EMBL" id="CM056809">
    <property type="protein sequence ID" value="KAJ8650036.1"/>
    <property type="molecule type" value="Genomic_DNA"/>
</dbReference>
<proteinExistence type="predicted"/>
<accession>A0ACC2MW83</accession>
<organism evidence="1 2">
    <name type="scientific">Persea americana</name>
    <name type="common">Avocado</name>
    <dbReference type="NCBI Taxonomy" id="3435"/>
    <lineage>
        <taxon>Eukaryota</taxon>
        <taxon>Viridiplantae</taxon>
        <taxon>Streptophyta</taxon>
        <taxon>Embryophyta</taxon>
        <taxon>Tracheophyta</taxon>
        <taxon>Spermatophyta</taxon>
        <taxon>Magnoliopsida</taxon>
        <taxon>Magnoliidae</taxon>
        <taxon>Laurales</taxon>
        <taxon>Lauraceae</taxon>
        <taxon>Persea</taxon>
    </lineage>
</organism>
<evidence type="ECO:0000313" key="1">
    <source>
        <dbReference type="EMBL" id="KAJ8650036.1"/>
    </source>
</evidence>
<comment type="caution">
    <text evidence="1">The sequence shown here is derived from an EMBL/GenBank/DDBJ whole genome shotgun (WGS) entry which is preliminary data.</text>
</comment>
<keyword evidence="2" id="KW-1185">Reference proteome</keyword>